<sequence>MLSTDTWLKAICALQINAVAFGTFVVTILTIPALTVHAAILIPVAIAASIVISPIIAWWIAPRMRLRNWGKRRWNQGDIISG</sequence>
<dbReference type="KEGG" id="hdi:HDIA_1816"/>
<dbReference type="EMBL" id="LT960614">
    <property type="protein sequence ID" value="SON55357.1"/>
    <property type="molecule type" value="Genomic_DNA"/>
</dbReference>
<feature type="transmembrane region" description="Helical" evidence="1">
    <location>
        <begin position="40"/>
        <end position="61"/>
    </location>
</feature>
<dbReference type="OrthoDB" id="7889159at2"/>
<keyword evidence="1" id="KW-0472">Membrane</keyword>
<keyword evidence="3" id="KW-1185">Reference proteome</keyword>
<evidence type="ECO:0000256" key="1">
    <source>
        <dbReference type="SAM" id="Phobius"/>
    </source>
</evidence>
<accession>A0A2C9D4V5</accession>
<organism evidence="2 3">
    <name type="scientific">Hartmannibacter diazotrophicus</name>
    <dbReference type="NCBI Taxonomy" id="1482074"/>
    <lineage>
        <taxon>Bacteria</taxon>
        <taxon>Pseudomonadati</taxon>
        <taxon>Pseudomonadota</taxon>
        <taxon>Alphaproteobacteria</taxon>
        <taxon>Hyphomicrobiales</taxon>
        <taxon>Pleomorphomonadaceae</taxon>
        <taxon>Hartmannibacter</taxon>
    </lineage>
</organism>
<gene>
    <name evidence="2" type="ORF">HDIA_1816</name>
</gene>
<dbReference type="Proteomes" id="UP000223606">
    <property type="component" value="Chromosome 1"/>
</dbReference>
<dbReference type="AlphaFoldDB" id="A0A2C9D4V5"/>
<evidence type="ECO:0000313" key="2">
    <source>
        <dbReference type="EMBL" id="SON55357.1"/>
    </source>
</evidence>
<proteinExistence type="predicted"/>
<feature type="transmembrane region" description="Helical" evidence="1">
    <location>
        <begin position="12"/>
        <end position="34"/>
    </location>
</feature>
<dbReference type="RefSeq" id="WP_099555878.1">
    <property type="nucleotide sequence ID" value="NZ_LT960614.1"/>
</dbReference>
<keyword evidence="1" id="KW-1133">Transmembrane helix</keyword>
<keyword evidence="1" id="KW-0812">Transmembrane</keyword>
<name>A0A2C9D4V5_9HYPH</name>
<evidence type="ECO:0000313" key="3">
    <source>
        <dbReference type="Proteomes" id="UP000223606"/>
    </source>
</evidence>
<protein>
    <submittedName>
        <fullName evidence="2">Uncharacterized protein</fullName>
    </submittedName>
</protein>
<reference evidence="3" key="1">
    <citation type="submission" date="2017-09" db="EMBL/GenBank/DDBJ databases">
        <title>Genome sequence of Nannocystis excedens DSM 71.</title>
        <authorList>
            <person name="Blom J."/>
        </authorList>
    </citation>
    <scope>NUCLEOTIDE SEQUENCE [LARGE SCALE GENOMIC DNA]</scope>
    <source>
        <strain evidence="3">type strain: E19</strain>
    </source>
</reference>